<gene>
    <name evidence="2" type="ORF">CC78DRAFT_600098</name>
</gene>
<name>A0A9P4KBW1_9PLEO</name>
<dbReference type="AlphaFoldDB" id="A0A9P4KBW1"/>
<sequence length="213" mass="23509">MPNSFSHTLNEDHPPIPNNASILDPSIGSQGNEWIGVAIIPQAALKSLLSLPSFPDTYRKAISIKPTLSCTGESPTKTSLLPKALNCKFHSCYRMRTIVYRKACLQQLSTYKVIFLSIALVNIVLMITFRSVNRLPAEAIVDTVSANLSASVLIQQEHLVNAFIYSPTWHRMAVPYPFSGISRTSTTMGAYMPDVPSLPCSGIFRTSFPVHRK</sequence>
<evidence type="ECO:0000313" key="3">
    <source>
        <dbReference type="Proteomes" id="UP000800093"/>
    </source>
</evidence>
<accession>A0A9P4KBW1</accession>
<evidence type="ECO:0000256" key="1">
    <source>
        <dbReference type="SAM" id="MobiDB-lite"/>
    </source>
</evidence>
<evidence type="ECO:0000313" key="2">
    <source>
        <dbReference type="EMBL" id="KAF2265356.1"/>
    </source>
</evidence>
<dbReference type="Proteomes" id="UP000800093">
    <property type="component" value="Unassembled WGS sequence"/>
</dbReference>
<reference evidence="3" key="1">
    <citation type="journal article" date="2020" name="Stud. Mycol.">
        <title>101 Dothideomycetes genomes: A test case for predicting lifestyles and emergence of pathogens.</title>
        <authorList>
            <person name="Haridas S."/>
            <person name="Albert R."/>
            <person name="Binder M."/>
            <person name="Bloem J."/>
            <person name="LaButti K."/>
            <person name="Salamov A."/>
            <person name="Andreopoulos B."/>
            <person name="Baker S."/>
            <person name="Barry K."/>
            <person name="Bills G."/>
            <person name="Bluhm B."/>
            <person name="Cannon C."/>
            <person name="Castanera R."/>
            <person name="Culley D."/>
            <person name="Daum C."/>
            <person name="Ezra D."/>
            <person name="Gonzalez J."/>
            <person name="Henrissat B."/>
            <person name="Kuo A."/>
            <person name="Liang C."/>
            <person name="Lipzen A."/>
            <person name="Lutzoni F."/>
            <person name="Magnuson J."/>
            <person name="Mondo S."/>
            <person name="Nolan M."/>
            <person name="Ohm R."/>
            <person name="Pangilinan J."/>
            <person name="Park H.-J."/>
            <person name="Ramirez L."/>
            <person name="Alfaro M."/>
            <person name="Sun H."/>
            <person name="Tritt A."/>
            <person name="Yoshinaga Y."/>
            <person name="Zwiers L.-H."/>
            <person name="Turgeon B."/>
            <person name="Goodwin S."/>
            <person name="Spatafora J."/>
            <person name="Crous P."/>
            <person name="Grigoriev I."/>
        </authorList>
    </citation>
    <scope>NUCLEOTIDE SEQUENCE [LARGE SCALE GENOMIC DNA]</scope>
    <source>
        <strain evidence="3">CBS 304.66</strain>
    </source>
</reference>
<dbReference type="EMBL" id="ML986608">
    <property type="protein sequence ID" value="KAF2265356.1"/>
    <property type="molecule type" value="Genomic_DNA"/>
</dbReference>
<organism evidence="2 3">
    <name type="scientific">Lojkania enalia</name>
    <dbReference type="NCBI Taxonomy" id="147567"/>
    <lineage>
        <taxon>Eukaryota</taxon>
        <taxon>Fungi</taxon>
        <taxon>Dikarya</taxon>
        <taxon>Ascomycota</taxon>
        <taxon>Pezizomycotina</taxon>
        <taxon>Dothideomycetes</taxon>
        <taxon>Pleosporomycetidae</taxon>
        <taxon>Pleosporales</taxon>
        <taxon>Pleosporales incertae sedis</taxon>
        <taxon>Lojkania</taxon>
    </lineage>
</organism>
<protein>
    <submittedName>
        <fullName evidence="2">Uncharacterized protein</fullName>
    </submittedName>
</protein>
<feature type="region of interest" description="Disordered" evidence="1">
    <location>
        <begin position="1"/>
        <end position="22"/>
    </location>
</feature>
<keyword evidence="3" id="KW-1185">Reference proteome</keyword>
<comment type="caution">
    <text evidence="2">The sequence shown here is derived from an EMBL/GenBank/DDBJ whole genome shotgun (WGS) entry which is preliminary data.</text>
</comment>
<proteinExistence type="predicted"/>